<evidence type="ECO:0000313" key="2">
    <source>
        <dbReference type="EMBL" id="CAK0732428.1"/>
    </source>
</evidence>
<evidence type="ECO:0000313" key="3">
    <source>
        <dbReference type="Proteomes" id="UP001314263"/>
    </source>
</evidence>
<keyword evidence="1" id="KW-0175">Coiled coil</keyword>
<evidence type="ECO:0000256" key="1">
    <source>
        <dbReference type="SAM" id="Coils"/>
    </source>
</evidence>
<organism evidence="2 3">
    <name type="scientific">Coccomyxa viridis</name>
    <dbReference type="NCBI Taxonomy" id="1274662"/>
    <lineage>
        <taxon>Eukaryota</taxon>
        <taxon>Viridiplantae</taxon>
        <taxon>Chlorophyta</taxon>
        <taxon>core chlorophytes</taxon>
        <taxon>Trebouxiophyceae</taxon>
        <taxon>Trebouxiophyceae incertae sedis</taxon>
        <taxon>Coccomyxaceae</taxon>
        <taxon>Coccomyxa</taxon>
    </lineage>
</organism>
<dbReference type="EMBL" id="CAUYUE010000001">
    <property type="protein sequence ID" value="CAK0732428.1"/>
    <property type="molecule type" value="Genomic_DNA"/>
</dbReference>
<accession>A0AAV1HS96</accession>
<dbReference type="Proteomes" id="UP001314263">
    <property type="component" value="Unassembled WGS sequence"/>
</dbReference>
<dbReference type="AlphaFoldDB" id="A0AAV1HS96"/>
<protein>
    <submittedName>
        <fullName evidence="2">Uncharacterized protein</fullName>
    </submittedName>
</protein>
<sequence length="220" mass="24897">MHMQGQEAPWHDQEMHLMGQPKIELSTHMLQSLKAEKRCCKELKEATDACRLAEEDYEHLQAQANRLQALAGDHQQHIDEVSTSLAAWAEHQRRVHELQDKCGALAAELRRAAQAGDEAHDRAMYTVRAQVVLKEAWDDAMAAIASRLKYSPEPQALPKILEEHQGRVWENQTKKQMAKNELAACQAAIKKVQDAMRTGKAAATLSDRLNMQHMRAHRTA</sequence>
<gene>
    <name evidence="2" type="ORF">CVIRNUC_000130</name>
</gene>
<reference evidence="2 3" key="1">
    <citation type="submission" date="2023-10" db="EMBL/GenBank/DDBJ databases">
        <authorList>
            <person name="Maclean D."/>
            <person name="Macfadyen A."/>
        </authorList>
    </citation>
    <scope>NUCLEOTIDE SEQUENCE [LARGE SCALE GENOMIC DNA]</scope>
</reference>
<name>A0AAV1HS96_9CHLO</name>
<feature type="coiled-coil region" evidence="1">
    <location>
        <begin position="43"/>
        <end position="70"/>
    </location>
</feature>
<proteinExistence type="predicted"/>
<comment type="caution">
    <text evidence="2">The sequence shown here is derived from an EMBL/GenBank/DDBJ whole genome shotgun (WGS) entry which is preliminary data.</text>
</comment>
<keyword evidence="3" id="KW-1185">Reference proteome</keyword>